<evidence type="ECO:0000313" key="2">
    <source>
        <dbReference type="Proteomes" id="UP000268230"/>
    </source>
</evidence>
<evidence type="ECO:0000313" key="1">
    <source>
        <dbReference type="EMBL" id="AZL69170.1"/>
    </source>
</evidence>
<dbReference type="EMBL" id="CP034338">
    <property type="protein sequence ID" value="AZL69170.1"/>
    <property type="molecule type" value="Genomic_DNA"/>
</dbReference>
<name>A0A3Q8U1C1_9PSED</name>
<organism evidence="1 2">
    <name type="scientific">Pseudomonas entomophila</name>
    <dbReference type="NCBI Taxonomy" id="312306"/>
    <lineage>
        <taxon>Bacteria</taxon>
        <taxon>Pseudomonadati</taxon>
        <taxon>Pseudomonadota</taxon>
        <taxon>Gammaproteobacteria</taxon>
        <taxon>Pseudomonadales</taxon>
        <taxon>Pseudomonadaceae</taxon>
        <taxon>Pseudomonas</taxon>
    </lineage>
</organism>
<dbReference type="AlphaFoldDB" id="A0A3Q8U1C1"/>
<protein>
    <submittedName>
        <fullName evidence="1">Uncharacterized protein</fullName>
    </submittedName>
</protein>
<dbReference type="Proteomes" id="UP000268230">
    <property type="component" value="Chromosome"/>
</dbReference>
<proteinExistence type="predicted"/>
<reference evidence="1 2" key="1">
    <citation type="submission" date="2018-12" db="EMBL/GenBank/DDBJ databases">
        <authorList>
            <person name="Li S."/>
            <person name="Yang R."/>
            <person name="Chen G."/>
            <person name="Zou L."/>
            <person name="Zhang C."/>
            <person name="Chen Y."/>
            <person name="Liu Z."/>
            <person name="Li Y."/>
            <person name="Yan Y."/>
            <person name="Huang M."/>
            <person name="Chen T."/>
        </authorList>
    </citation>
    <scope>NUCLEOTIDE SEQUENCE [LARGE SCALE GENOMIC DNA]</scope>
    <source>
        <strain evidence="1 2">1257</strain>
    </source>
</reference>
<sequence>MSDWGRLAALRGQARSHRMCALLESCAVPVGAGLPAKGCNAAPVDAMAVPGLPRLWGLRPTS</sequence>
<dbReference type="KEGG" id="pory:EJA05_16190"/>
<gene>
    <name evidence="1" type="ORF">EJA05_16190</name>
</gene>
<dbReference type="OrthoDB" id="6973226at2"/>
<accession>A0A3Q8U1C1</accession>